<gene>
    <name evidence="10" type="ORF">PAPYR_1756</name>
</gene>
<evidence type="ECO:0000259" key="9">
    <source>
        <dbReference type="PROSITE" id="PS52048"/>
    </source>
</evidence>
<evidence type="ECO:0000256" key="1">
    <source>
        <dbReference type="ARBA" id="ARBA00000707"/>
    </source>
</evidence>
<comment type="catalytic activity">
    <reaction evidence="1 7 8">
        <text>Thiol-dependent hydrolysis of ester, thioester, amide, peptide and isopeptide bonds formed by the C-terminal Gly of ubiquitin (a 76-residue protein attached to proteins as an intracellular targeting signal).</text>
        <dbReference type="EC" id="3.4.19.12"/>
    </reaction>
</comment>
<dbReference type="CDD" id="cd09616">
    <property type="entry name" value="Peptidase_C12_UCH_L1_L3"/>
    <property type="match status" value="1"/>
</dbReference>
<feature type="site" description="Transition state stabilizer" evidence="7">
    <location>
        <position position="80"/>
    </location>
</feature>
<evidence type="ECO:0000256" key="2">
    <source>
        <dbReference type="ARBA" id="ARBA00009326"/>
    </source>
</evidence>
<dbReference type="Proteomes" id="UP001141327">
    <property type="component" value="Unassembled WGS sequence"/>
</dbReference>
<name>A0ABQ8UTI5_9EUKA</name>
<proteinExistence type="inferred from homology"/>
<evidence type="ECO:0000256" key="8">
    <source>
        <dbReference type="RuleBase" id="RU361215"/>
    </source>
</evidence>
<reference evidence="10" key="1">
    <citation type="journal article" date="2022" name="bioRxiv">
        <title>Genomics of Preaxostyla Flagellates Illuminates Evolutionary Transitions and the Path Towards Mitochondrial Loss.</title>
        <authorList>
            <person name="Novak L.V.F."/>
            <person name="Treitli S.C."/>
            <person name="Pyrih J."/>
            <person name="Halakuc P."/>
            <person name="Pipaliya S.V."/>
            <person name="Vacek V."/>
            <person name="Brzon O."/>
            <person name="Soukal P."/>
            <person name="Eme L."/>
            <person name="Dacks J.B."/>
            <person name="Karnkowska A."/>
            <person name="Elias M."/>
            <person name="Hampl V."/>
        </authorList>
    </citation>
    <scope>NUCLEOTIDE SEQUENCE</scope>
    <source>
        <strain evidence="10">RCP-MX</strain>
    </source>
</reference>
<comment type="caution">
    <text evidence="10">The sequence shown here is derived from an EMBL/GenBank/DDBJ whole genome shotgun (WGS) entry which is preliminary data.</text>
</comment>
<keyword evidence="3 7" id="KW-0645">Protease</keyword>
<dbReference type="Pfam" id="PF01088">
    <property type="entry name" value="Peptidase_C12"/>
    <property type="match status" value="1"/>
</dbReference>
<keyword evidence="11" id="KW-1185">Reference proteome</keyword>
<keyword evidence="5 7" id="KW-0378">Hydrolase</keyword>
<feature type="domain" description="UCH catalytic" evidence="9">
    <location>
        <begin position="3"/>
        <end position="223"/>
    </location>
</feature>
<evidence type="ECO:0000256" key="3">
    <source>
        <dbReference type="ARBA" id="ARBA00022670"/>
    </source>
</evidence>
<dbReference type="PRINTS" id="PR00707">
    <property type="entry name" value="UBCTHYDRLASE"/>
</dbReference>
<dbReference type="InterPro" id="IPR036959">
    <property type="entry name" value="Peptidase_C12_UCH_sf"/>
</dbReference>
<evidence type="ECO:0000256" key="6">
    <source>
        <dbReference type="ARBA" id="ARBA00022807"/>
    </source>
</evidence>
<comment type="similarity">
    <text evidence="2 7 8">Belongs to the peptidase C12 family.</text>
</comment>
<evidence type="ECO:0000313" key="11">
    <source>
        <dbReference type="Proteomes" id="UP001141327"/>
    </source>
</evidence>
<dbReference type="PROSITE" id="PS52048">
    <property type="entry name" value="UCH_DOMAIN"/>
    <property type="match status" value="1"/>
</dbReference>
<evidence type="ECO:0000256" key="5">
    <source>
        <dbReference type="ARBA" id="ARBA00022801"/>
    </source>
</evidence>
<dbReference type="SUPFAM" id="SSF54001">
    <property type="entry name" value="Cysteine proteinases"/>
    <property type="match status" value="1"/>
</dbReference>
<keyword evidence="4 7" id="KW-0833">Ubl conjugation pathway</keyword>
<dbReference type="EMBL" id="JAPMOS010000006">
    <property type="protein sequence ID" value="KAJ4461643.1"/>
    <property type="molecule type" value="Genomic_DNA"/>
</dbReference>
<dbReference type="InterPro" id="IPR038765">
    <property type="entry name" value="Papain-like_cys_pep_sf"/>
</dbReference>
<evidence type="ECO:0000256" key="7">
    <source>
        <dbReference type="PROSITE-ProRule" id="PRU01393"/>
    </source>
</evidence>
<feature type="active site" description="Proton donor" evidence="7">
    <location>
        <position position="162"/>
    </location>
</feature>
<dbReference type="EC" id="3.4.19.12" evidence="8"/>
<dbReference type="Gene3D" id="3.40.532.10">
    <property type="entry name" value="Peptidase C12, ubiquitin carboxyl-terminal hydrolase"/>
    <property type="match status" value="1"/>
</dbReference>
<evidence type="ECO:0000256" key="4">
    <source>
        <dbReference type="ARBA" id="ARBA00022786"/>
    </source>
</evidence>
<dbReference type="PANTHER" id="PTHR10589:SF17">
    <property type="entry name" value="UBIQUITIN CARBOXYL-TERMINAL HYDROLASE"/>
    <property type="match status" value="1"/>
</dbReference>
<keyword evidence="6 7" id="KW-0788">Thiol protease</keyword>
<dbReference type="PANTHER" id="PTHR10589">
    <property type="entry name" value="UBIQUITIN CARBOXYL-TERMINAL HYDROLASE"/>
    <property type="match status" value="1"/>
</dbReference>
<accession>A0ABQ8UTI5</accession>
<sequence length="225" mass="24596">MPRWLPLESNPDVVNAFLHPLGLPQQYNVVDVFGFDPEMLAFVPRPVLAVFLLFPYTDADEAAAPAQDAHPADSLFFMKQRPGIGNACGTIAALHALGNTQDKIHYAPDSYFARLFARQRSMTPEQRGDDLIADQELAGQHHEAAAQGQTECPHEDASVDLHFIAFACVNGTLYEFDGLKASPIPHGHTTPESLLEDAVALVKGTFMARSPDDPRFNVMALSAEN</sequence>
<evidence type="ECO:0000313" key="10">
    <source>
        <dbReference type="EMBL" id="KAJ4461643.1"/>
    </source>
</evidence>
<protein>
    <recommendedName>
        <fullName evidence="8">Ubiquitin carboxyl-terminal hydrolase</fullName>
        <ecNumber evidence="8">3.4.19.12</ecNumber>
    </recommendedName>
</protein>
<feature type="active site" description="Nucleophile" evidence="7">
    <location>
        <position position="88"/>
    </location>
</feature>
<dbReference type="InterPro" id="IPR001578">
    <property type="entry name" value="Peptidase_C12_UCH"/>
</dbReference>
<organism evidence="10 11">
    <name type="scientific">Paratrimastix pyriformis</name>
    <dbReference type="NCBI Taxonomy" id="342808"/>
    <lineage>
        <taxon>Eukaryota</taxon>
        <taxon>Metamonada</taxon>
        <taxon>Preaxostyla</taxon>
        <taxon>Paratrimastigidae</taxon>
        <taxon>Paratrimastix</taxon>
    </lineage>
</organism>
<feature type="site" description="Important for enzyme activity" evidence="7">
    <location>
        <position position="177"/>
    </location>
</feature>
<dbReference type="GO" id="GO:0016787">
    <property type="term" value="F:hydrolase activity"/>
    <property type="evidence" value="ECO:0007669"/>
    <property type="project" value="UniProtKB-KW"/>
</dbReference>